<dbReference type="AlphaFoldDB" id="A0A5N6RQJ6"/>
<reference evidence="2 3" key="1">
    <citation type="submission" date="2019-06" db="EMBL/GenBank/DDBJ databases">
        <title>A chromosomal-level reference genome of Carpinus fangiana (Coryloideae, Betulaceae).</title>
        <authorList>
            <person name="Yang X."/>
            <person name="Wang Z."/>
            <person name="Zhang L."/>
            <person name="Hao G."/>
            <person name="Liu J."/>
            <person name="Yang Y."/>
        </authorList>
    </citation>
    <scope>NUCLEOTIDE SEQUENCE [LARGE SCALE GENOMIC DNA]</scope>
    <source>
        <strain evidence="2">Cfa_2016G</strain>
        <tissue evidence="2">Leaf</tissue>
    </source>
</reference>
<evidence type="ECO:0000313" key="2">
    <source>
        <dbReference type="EMBL" id="KAE8100559.1"/>
    </source>
</evidence>
<name>A0A5N6RQJ6_9ROSI</name>
<dbReference type="EMBL" id="CM017327">
    <property type="protein sequence ID" value="KAE8100559.1"/>
    <property type="molecule type" value="Genomic_DNA"/>
</dbReference>
<feature type="region of interest" description="Disordered" evidence="1">
    <location>
        <begin position="76"/>
        <end position="124"/>
    </location>
</feature>
<sequence>MSMVFMHCVDPQIIFKDWSPLQTIIFLASENGTTRVNEPHILAVRAPINRQLPLEPHPVVGLHVVFPLHSHPGLHRCRHHAPPPPGALPAPPPCPARPHSGRPQHLRGVDLRGNLRRHPPLCRSRDPRHALALGTHQDQHASPVAPLLPPGHAPLRTRLLLVLRLLPLALPPPSPHVLHRPPPQKAHDVHALQPVHSHHHVISLARVLPVFPGPGNTSDHSALHRGLWVPLLDGDGVAQSALSFRGKLPGGVACLQLGLPFCGAFVALVQRWVQRHWGLGLQFRAKWSDFVVILEGFVAFRESSLGLKRPLLLLPTNHIGHRGAGDPVRYPPSLES</sequence>
<proteinExistence type="predicted"/>
<evidence type="ECO:0000313" key="3">
    <source>
        <dbReference type="Proteomes" id="UP000327013"/>
    </source>
</evidence>
<keyword evidence="3" id="KW-1185">Reference proteome</keyword>
<evidence type="ECO:0000256" key="1">
    <source>
        <dbReference type="SAM" id="MobiDB-lite"/>
    </source>
</evidence>
<dbReference type="Proteomes" id="UP000327013">
    <property type="component" value="Chromosome 7"/>
</dbReference>
<feature type="compositionally biased region" description="Pro residues" evidence="1">
    <location>
        <begin position="82"/>
        <end position="96"/>
    </location>
</feature>
<gene>
    <name evidence="2" type="ORF">FH972_018446</name>
</gene>
<protein>
    <submittedName>
        <fullName evidence="2">Uncharacterized protein</fullName>
    </submittedName>
</protein>
<accession>A0A5N6RQJ6</accession>
<organism evidence="2 3">
    <name type="scientific">Carpinus fangiana</name>
    <dbReference type="NCBI Taxonomy" id="176857"/>
    <lineage>
        <taxon>Eukaryota</taxon>
        <taxon>Viridiplantae</taxon>
        <taxon>Streptophyta</taxon>
        <taxon>Embryophyta</taxon>
        <taxon>Tracheophyta</taxon>
        <taxon>Spermatophyta</taxon>
        <taxon>Magnoliopsida</taxon>
        <taxon>eudicotyledons</taxon>
        <taxon>Gunneridae</taxon>
        <taxon>Pentapetalae</taxon>
        <taxon>rosids</taxon>
        <taxon>fabids</taxon>
        <taxon>Fagales</taxon>
        <taxon>Betulaceae</taxon>
        <taxon>Carpinus</taxon>
    </lineage>
</organism>